<sequence length="344" mass="38575">MFESTRATPPRVPVEERLFSLVLALLASEQGLTKAEILSTVQGYRQRFVRGGDNTSLERQFERDKDDVRELGIPLETVEPPGESGNNQLLRYRIPKGEYDLPAEVTFSPAEIGVLSLAGTVWREGSLSDESQRALHKLRALGVESSDPLIGYAPRLRTRESAFGPLNTAMDRKLEVTFDYLKPGDEHARRRRVAPLALVQHEGRWHVHGIDRDAEDSRTFLLSRILGAVTTTRRSFTEDNAGSADRALADLRALYESQCALLDVRPDTEAARRLLTRALDRDDAPLRVHYTDVNVFADELAGYGPEVLVREPAALRDAVIERLRRTLRNHTAQAVSDRSEGESR</sequence>
<dbReference type="AlphaFoldDB" id="A0A3L7ARA8"/>
<evidence type="ECO:0000259" key="2">
    <source>
        <dbReference type="Pfam" id="PF25583"/>
    </source>
</evidence>
<dbReference type="PANTHER" id="PTHR34580">
    <property type="match status" value="1"/>
</dbReference>
<dbReference type="Pfam" id="PF13280">
    <property type="entry name" value="WYL"/>
    <property type="match status" value="1"/>
</dbReference>
<protein>
    <submittedName>
        <fullName evidence="3">WYL domain-containing protein</fullName>
    </submittedName>
</protein>
<name>A0A3L7ARA8_9MICO</name>
<dbReference type="InterPro" id="IPR051534">
    <property type="entry name" value="CBASS_pafABC_assoc_protein"/>
</dbReference>
<feature type="domain" description="WCX" evidence="2">
    <location>
        <begin position="264"/>
        <end position="327"/>
    </location>
</feature>
<accession>A0A3L7ARA8</accession>
<organism evidence="3 4">
    <name type="scientific">Mycetocola lacteus</name>
    <dbReference type="NCBI Taxonomy" id="76637"/>
    <lineage>
        <taxon>Bacteria</taxon>
        <taxon>Bacillati</taxon>
        <taxon>Actinomycetota</taxon>
        <taxon>Actinomycetes</taxon>
        <taxon>Micrococcales</taxon>
        <taxon>Microbacteriaceae</taxon>
        <taxon>Mycetocola</taxon>
    </lineage>
</organism>
<evidence type="ECO:0000313" key="3">
    <source>
        <dbReference type="EMBL" id="RLP82525.1"/>
    </source>
</evidence>
<reference evidence="3 4" key="1">
    <citation type="submission" date="2018-10" db="EMBL/GenBank/DDBJ databases">
        <authorList>
            <person name="Li J."/>
        </authorList>
    </citation>
    <scope>NUCLEOTIDE SEQUENCE [LARGE SCALE GENOMIC DNA]</scope>
    <source>
        <strain evidence="3 4">JCM 11654</strain>
    </source>
</reference>
<feature type="domain" description="WYL" evidence="1">
    <location>
        <begin position="163"/>
        <end position="227"/>
    </location>
</feature>
<dbReference type="InterPro" id="IPR026881">
    <property type="entry name" value="WYL_dom"/>
</dbReference>
<dbReference type="RefSeq" id="WP_121688522.1">
    <property type="nucleotide sequence ID" value="NZ_RCUY01000008.1"/>
</dbReference>
<dbReference type="InterPro" id="IPR057727">
    <property type="entry name" value="WCX_dom"/>
</dbReference>
<comment type="caution">
    <text evidence="3">The sequence shown here is derived from an EMBL/GenBank/DDBJ whole genome shotgun (WGS) entry which is preliminary data.</text>
</comment>
<evidence type="ECO:0000259" key="1">
    <source>
        <dbReference type="Pfam" id="PF13280"/>
    </source>
</evidence>
<dbReference type="EMBL" id="RCUY01000008">
    <property type="protein sequence ID" value="RLP82525.1"/>
    <property type="molecule type" value="Genomic_DNA"/>
</dbReference>
<dbReference type="OrthoDB" id="3268930at2"/>
<dbReference type="PROSITE" id="PS52050">
    <property type="entry name" value="WYL"/>
    <property type="match status" value="1"/>
</dbReference>
<gene>
    <name evidence="3" type="ORF">D9V34_09010</name>
</gene>
<evidence type="ECO:0000313" key="4">
    <source>
        <dbReference type="Proteomes" id="UP000269438"/>
    </source>
</evidence>
<dbReference type="Pfam" id="PF25583">
    <property type="entry name" value="WCX"/>
    <property type="match status" value="1"/>
</dbReference>
<proteinExistence type="predicted"/>
<dbReference type="PANTHER" id="PTHR34580:SF3">
    <property type="entry name" value="PROTEIN PAFB"/>
    <property type="match status" value="1"/>
</dbReference>
<keyword evidence="4" id="KW-1185">Reference proteome</keyword>
<dbReference type="Proteomes" id="UP000269438">
    <property type="component" value="Unassembled WGS sequence"/>
</dbReference>